<dbReference type="STRING" id="885272.JonanDRAFT_1217"/>
<dbReference type="eggNOG" id="ENOG5032RQ5">
    <property type="taxonomic scope" value="Bacteria"/>
</dbReference>
<dbReference type="RefSeq" id="WP_008521676.1">
    <property type="nucleotide sequence ID" value="NZ_CM001376.1"/>
</dbReference>
<organism evidence="1 2">
    <name type="scientific">Jonquetella anthropi DSM 22815</name>
    <dbReference type="NCBI Taxonomy" id="885272"/>
    <lineage>
        <taxon>Bacteria</taxon>
        <taxon>Thermotogati</taxon>
        <taxon>Synergistota</taxon>
        <taxon>Synergistia</taxon>
        <taxon>Synergistales</taxon>
        <taxon>Dethiosulfovibrionaceae</taxon>
        <taxon>Jonquetella</taxon>
    </lineage>
</organism>
<dbReference type="Proteomes" id="UP000003806">
    <property type="component" value="Chromosome"/>
</dbReference>
<proteinExistence type="predicted"/>
<dbReference type="AlphaFoldDB" id="H0ULU2"/>
<gene>
    <name evidence="1" type="ORF">JonanDRAFT_1217</name>
</gene>
<evidence type="ECO:0000313" key="2">
    <source>
        <dbReference type="Proteomes" id="UP000003806"/>
    </source>
</evidence>
<dbReference type="HOGENOM" id="CLU_1693153_0_0_0"/>
<evidence type="ECO:0000313" key="1">
    <source>
        <dbReference type="EMBL" id="EHM13583.1"/>
    </source>
</evidence>
<keyword evidence="2" id="KW-1185">Reference proteome</keyword>
<dbReference type="OrthoDB" id="6353at2"/>
<dbReference type="EMBL" id="CM001376">
    <property type="protein sequence ID" value="EHM13583.1"/>
    <property type="molecule type" value="Genomic_DNA"/>
</dbReference>
<sequence length="155" mass="17966">MEKIEHASINGVEVHNLVEQDCEEDILYNGDIYLDGKQIGSFSERLDKPMELDVPATYQSVLRSRQQDYLEAVADEGEKLDGEVFFLDLIELERYLQMFERGKEEGCACLLVNYTADGVDIFNVEKEEDVEEIVKEEGFEEFQVFSEYDHFVINC</sequence>
<name>H0ULU2_9BACT</name>
<protein>
    <submittedName>
        <fullName evidence="1">Uncharacterized protein</fullName>
    </submittedName>
</protein>
<reference evidence="1 2" key="1">
    <citation type="submission" date="2011-11" db="EMBL/GenBank/DDBJ databases">
        <title>The Noncontiguous Finished genome of Jonquetella anthropi DSM 22815.</title>
        <authorList>
            <consortium name="US DOE Joint Genome Institute (JGI-PGF)"/>
            <person name="Lucas S."/>
            <person name="Copeland A."/>
            <person name="Lapidus A."/>
            <person name="Glavina del Rio T."/>
            <person name="Dalin E."/>
            <person name="Tice H."/>
            <person name="Bruce D."/>
            <person name="Goodwin L."/>
            <person name="Pitluck S."/>
            <person name="Peters L."/>
            <person name="Mikhailova N."/>
            <person name="Held B."/>
            <person name="Kyrpides N."/>
            <person name="Mavromatis K."/>
            <person name="Ivanova N."/>
            <person name="Markowitz V."/>
            <person name="Cheng J.-F."/>
            <person name="Hugenholtz P."/>
            <person name="Woyke T."/>
            <person name="Wu D."/>
            <person name="Gronow S."/>
            <person name="Wellnitz S."/>
            <person name="Brambilla E."/>
            <person name="Klenk H.-P."/>
            <person name="Eisen J.A."/>
        </authorList>
    </citation>
    <scope>NUCLEOTIDE SEQUENCE [LARGE SCALE GENOMIC DNA]</scope>
    <source>
        <strain evidence="1 2">DSM 22815</strain>
    </source>
</reference>
<accession>H0ULU2</accession>